<evidence type="ECO:0000313" key="14">
    <source>
        <dbReference type="Proteomes" id="UP000183469"/>
    </source>
</evidence>
<evidence type="ECO:0000313" key="13">
    <source>
        <dbReference type="EMBL" id="SDZ72808.1"/>
    </source>
</evidence>
<evidence type="ECO:0000256" key="9">
    <source>
        <dbReference type="ARBA" id="ARBA00022737"/>
    </source>
</evidence>
<dbReference type="Proteomes" id="UP000183469">
    <property type="component" value="Unassembled WGS sequence"/>
</dbReference>
<comment type="subunit">
    <text evidence="4">Homotrimer.</text>
</comment>
<dbReference type="PANTHER" id="PTHR21098:SF12">
    <property type="entry name" value="RIBOFLAVIN SYNTHASE"/>
    <property type="match status" value="1"/>
</dbReference>
<evidence type="ECO:0000256" key="8">
    <source>
        <dbReference type="ARBA" id="ARBA00022679"/>
    </source>
</evidence>
<accession>A0A1H3VF41</accession>
<feature type="domain" description="Lumazine-binding" evidence="12">
    <location>
        <begin position="93"/>
        <end position="189"/>
    </location>
</feature>
<dbReference type="GO" id="GO:0004746">
    <property type="term" value="F:riboflavin synthase activity"/>
    <property type="evidence" value="ECO:0007669"/>
    <property type="project" value="UniProtKB-UniRule"/>
</dbReference>
<dbReference type="EC" id="2.5.1.9" evidence="5 10"/>
<dbReference type="CDD" id="cd00402">
    <property type="entry name" value="Riboflavin_synthase_like"/>
    <property type="match status" value="1"/>
</dbReference>
<feature type="domain" description="Lumazine-binding" evidence="12">
    <location>
        <begin position="1"/>
        <end position="92"/>
    </location>
</feature>
<dbReference type="InterPro" id="IPR023366">
    <property type="entry name" value="ATP_synth_asu-like_sf"/>
</dbReference>
<organism evidence="13 14">
    <name type="scientific">Selenomonas ruminantium</name>
    <dbReference type="NCBI Taxonomy" id="971"/>
    <lineage>
        <taxon>Bacteria</taxon>
        <taxon>Bacillati</taxon>
        <taxon>Bacillota</taxon>
        <taxon>Negativicutes</taxon>
        <taxon>Selenomonadales</taxon>
        <taxon>Selenomonadaceae</taxon>
        <taxon>Selenomonas</taxon>
    </lineage>
</organism>
<dbReference type="OrthoDB" id="9788537at2"/>
<dbReference type="NCBIfam" id="NF006767">
    <property type="entry name" value="PRK09289.1"/>
    <property type="match status" value="1"/>
</dbReference>
<feature type="repeat" description="Lumazine-binding" evidence="11">
    <location>
        <begin position="1"/>
        <end position="92"/>
    </location>
</feature>
<evidence type="ECO:0000259" key="12">
    <source>
        <dbReference type="PROSITE" id="PS51177"/>
    </source>
</evidence>
<comment type="catalytic activity">
    <reaction evidence="1">
        <text>2 6,7-dimethyl-8-(1-D-ribityl)lumazine + H(+) = 5-amino-6-(D-ribitylamino)uracil + riboflavin</text>
        <dbReference type="Rhea" id="RHEA:20772"/>
        <dbReference type="ChEBI" id="CHEBI:15378"/>
        <dbReference type="ChEBI" id="CHEBI:15934"/>
        <dbReference type="ChEBI" id="CHEBI:57986"/>
        <dbReference type="ChEBI" id="CHEBI:58201"/>
        <dbReference type="EC" id="2.5.1.9"/>
    </reaction>
</comment>
<evidence type="ECO:0000256" key="3">
    <source>
        <dbReference type="ARBA" id="ARBA00004887"/>
    </source>
</evidence>
<dbReference type="InterPro" id="IPR026017">
    <property type="entry name" value="Lumazine-bd_dom"/>
</dbReference>
<gene>
    <name evidence="13" type="ORF">SAMN05660648_00069</name>
</gene>
<evidence type="ECO:0000256" key="7">
    <source>
        <dbReference type="ARBA" id="ARBA00022619"/>
    </source>
</evidence>
<dbReference type="Gene3D" id="2.40.30.20">
    <property type="match status" value="2"/>
</dbReference>
<dbReference type="NCBIfam" id="NF009566">
    <property type="entry name" value="PRK13020.1"/>
    <property type="match status" value="1"/>
</dbReference>
<dbReference type="AlphaFoldDB" id="A0A1H3VF41"/>
<dbReference type="PANTHER" id="PTHR21098">
    <property type="entry name" value="RIBOFLAVIN SYNTHASE ALPHA CHAIN"/>
    <property type="match status" value="1"/>
</dbReference>
<evidence type="ECO:0000256" key="4">
    <source>
        <dbReference type="ARBA" id="ARBA00011233"/>
    </source>
</evidence>
<sequence>MFTGIIEEVGHVNRIGGGSLVIDCHKVLEDVQLGDSIAVNGVCLTVTHFDKSSFTADVMPETVRRTSLAELKKGSPVNLERALTLASRLGGHIVSGHIDGTGEIVKFADEGNAILMTISAGPELLRYIVEKGSVALDGISLTVAQVTDSDFTVSLIPHTREVTNLGSKKTGSPINIETDVLGKYVEKMLQGQREPQQSQSMLTLDFLRENGF</sequence>
<dbReference type="GO" id="GO:0009231">
    <property type="term" value="P:riboflavin biosynthetic process"/>
    <property type="evidence" value="ECO:0007669"/>
    <property type="project" value="UniProtKB-KW"/>
</dbReference>
<keyword evidence="9" id="KW-0677">Repeat</keyword>
<dbReference type="FunFam" id="2.40.30.20:FF:000003">
    <property type="entry name" value="Riboflavin synthase, alpha subunit"/>
    <property type="match status" value="1"/>
</dbReference>
<comment type="pathway">
    <text evidence="3">Cofactor biosynthesis; riboflavin biosynthesis; riboflavin from 2-hydroxy-3-oxobutyl phosphate and 5-amino-6-(D-ribitylamino)uracil: step 2/2.</text>
</comment>
<dbReference type="NCBIfam" id="TIGR00187">
    <property type="entry name" value="ribE"/>
    <property type="match status" value="1"/>
</dbReference>
<evidence type="ECO:0000256" key="10">
    <source>
        <dbReference type="NCBIfam" id="TIGR00187"/>
    </source>
</evidence>
<evidence type="ECO:0000256" key="2">
    <source>
        <dbReference type="ARBA" id="ARBA00002803"/>
    </source>
</evidence>
<dbReference type="RefSeq" id="WP_074670136.1">
    <property type="nucleotide sequence ID" value="NZ_FNQG01000002.1"/>
</dbReference>
<keyword evidence="8" id="KW-0808">Transferase</keyword>
<dbReference type="FunFam" id="2.40.30.20:FF:000004">
    <property type="entry name" value="Riboflavin synthase, alpha subunit"/>
    <property type="match status" value="1"/>
</dbReference>
<reference evidence="13 14" key="1">
    <citation type="submission" date="2016-10" db="EMBL/GenBank/DDBJ databases">
        <authorList>
            <person name="de Groot N.N."/>
        </authorList>
    </citation>
    <scope>NUCLEOTIDE SEQUENCE [LARGE SCALE GENOMIC DNA]</scope>
    <source>
        <strain evidence="13 14">DSM 2872</strain>
    </source>
</reference>
<dbReference type="InterPro" id="IPR017938">
    <property type="entry name" value="Riboflavin_synthase-like_b-brl"/>
</dbReference>
<dbReference type="InterPro" id="IPR001783">
    <property type="entry name" value="Lumazine-bd"/>
</dbReference>
<evidence type="ECO:0000256" key="6">
    <source>
        <dbReference type="ARBA" id="ARBA00013950"/>
    </source>
</evidence>
<name>A0A1H3VF41_SELRU</name>
<keyword evidence="7" id="KW-0686">Riboflavin biosynthesis</keyword>
<protein>
    <recommendedName>
        <fullName evidence="6 10">Riboflavin synthase</fullName>
        <ecNumber evidence="5 10">2.5.1.9</ecNumber>
    </recommendedName>
</protein>
<proteinExistence type="predicted"/>
<dbReference type="SUPFAM" id="SSF63380">
    <property type="entry name" value="Riboflavin synthase domain-like"/>
    <property type="match status" value="2"/>
</dbReference>
<feature type="repeat" description="Lumazine-binding" evidence="11">
    <location>
        <begin position="93"/>
        <end position="189"/>
    </location>
</feature>
<dbReference type="Pfam" id="PF00677">
    <property type="entry name" value="Lum_binding"/>
    <property type="match status" value="2"/>
</dbReference>
<evidence type="ECO:0000256" key="5">
    <source>
        <dbReference type="ARBA" id="ARBA00012827"/>
    </source>
</evidence>
<evidence type="ECO:0000256" key="11">
    <source>
        <dbReference type="PROSITE-ProRule" id="PRU00524"/>
    </source>
</evidence>
<evidence type="ECO:0000256" key="1">
    <source>
        <dbReference type="ARBA" id="ARBA00000968"/>
    </source>
</evidence>
<comment type="function">
    <text evidence="2">Catalyzes the dismutation of two molecules of 6,7-dimethyl-8-ribityllumazine, resulting in the formation of riboflavin and 5-amino-6-(D-ribitylamino)uracil.</text>
</comment>
<dbReference type="PIRSF" id="PIRSF000498">
    <property type="entry name" value="Riboflavin_syn_A"/>
    <property type="match status" value="1"/>
</dbReference>
<dbReference type="EMBL" id="FNQG01000002">
    <property type="protein sequence ID" value="SDZ72808.1"/>
    <property type="molecule type" value="Genomic_DNA"/>
</dbReference>
<dbReference type="PROSITE" id="PS51177">
    <property type="entry name" value="LUMAZINE_BIND"/>
    <property type="match status" value="2"/>
</dbReference>